<dbReference type="RefSeq" id="WP_078117481.1">
    <property type="nucleotide sequence ID" value="NZ_CP144906.1"/>
</dbReference>
<sequence length="82" mass="9583">MLANDLEIRNTITAKDKRILRKALNEIVGWEFVPVFVIINHKGDYYFICKVKANNRQMKMAKIYIKTKNDGSINLLTIEEIL</sequence>
<evidence type="ECO:0000313" key="1">
    <source>
        <dbReference type="EMBL" id="OOP70830.1"/>
    </source>
</evidence>
<accession>A0A1S9MZW9</accession>
<evidence type="ECO:0008006" key="3">
    <source>
        <dbReference type="Google" id="ProtNLM"/>
    </source>
</evidence>
<dbReference type="EMBL" id="MWMH01000012">
    <property type="protein sequence ID" value="OOP70830.1"/>
    <property type="molecule type" value="Genomic_DNA"/>
</dbReference>
<organism evidence="1 2">
    <name type="scientific">Clostridium beijerinckii</name>
    <name type="common">Clostridium MP</name>
    <dbReference type="NCBI Taxonomy" id="1520"/>
    <lineage>
        <taxon>Bacteria</taxon>
        <taxon>Bacillati</taxon>
        <taxon>Bacillota</taxon>
        <taxon>Clostridia</taxon>
        <taxon>Eubacteriales</taxon>
        <taxon>Clostridiaceae</taxon>
        <taxon>Clostridium</taxon>
    </lineage>
</organism>
<dbReference type="Proteomes" id="UP000190959">
    <property type="component" value="Unassembled WGS sequence"/>
</dbReference>
<evidence type="ECO:0000313" key="2">
    <source>
        <dbReference type="Proteomes" id="UP000190959"/>
    </source>
</evidence>
<dbReference type="AlphaFoldDB" id="A0A1S9MZW9"/>
<comment type="caution">
    <text evidence="1">The sequence shown here is derived from an EMBL/GenBank/DDBJ whole genome shotgun (WGS) entry which is preliminary data.</text>
</comment>
<protein>
    <recommendedName>
        <fullName evidence="3">Phage-Barnase-EndoU-ColicinE5/D-RelE like nuclease 3 domain-containing protein</fullName>
    </recommendedName>
</protein>
<reference evidence="1 2" key="1">
    <citation type="submission" date="2017-02" db="EMBL/GenBank/DDBJ databases">
        <title>Genome sequence of Clostridium beijerinckii Br21.</title>
        <authorList>
            <person name="Fonseca B.C."/>
            <person name="Guazzaroni M.E."/>
            <person name="Riano-Pachon D.M."/>
            <person name="Reginatto V."/>
        </authorList>
    </citation>
    <scope>NUCLEOTIDE SEQUENCE [LARGE SCALE GENOMIC DNA]</scope>
    <source>
        <strain evidence="1 2">Br21</strain>
    </source>
</reference>
<gene>
    <name evidence="1" type="ORF">CBEIBR21_24610</name>
</gene>
<proteinExistence type="predicted"/>
<name>A0A1S9MZW9_CLOBE</name>